<name>A0A0E9W3M4_ANGAN</name>
<reference evidence="1" key="2">
    <citation type="journal article" date="2015" name="Fish Shellfish Immunol.">
        <title>Early steps in the European eel (Anguilla anguilla)-Vibrio vulnificus interaction in the gills: Role of the RtxA13 toxin.</title>
        <authorList>
            <person name="Callol A."/>
            <person name="Pajuelo D."/>
            <person name="Ebbesson L."/>
            <person name="Teles M."/>
            <person name="MacKenzie S."/>
            <person name="Amaro C."/>
        </authorList>
    </citation>
    <scope>NUCLEOTIDE SEQUENCE</scope>
</reference>
<dbReference type="EMBL" id="GBXM01024474">
    <property type="protein sequence ID" value="JAH84103.1"/>
    <property type="molecule type" value="Transcribed_RNA"/>
</dbReference>
<evidence type="ECO:0000313" key="1">
    <source>
        <dbReference type="EMBL" id="JAH84103.1"/>
    </source>
</evidence>
<proteinExistence type="predicted"/>
<reference evidence="1" key="1">
    <citation type="submission" date="2014-11" db="EMBL/GenBank/DDBJ databases">
        <authorList>
            <person name="Amaro Gonzalez C."/>
        </authorList>
    </citation>
    <scope>NUCLEOTIDE SEQUENCE</scope>
</reference>
<sequence length="50" mass="5744">MQRYLSEQGCVWEFNLPHASHMGGLLGENDRHREKNLGFHVAPAKHLPHP</sequence>
<accession>A0A0E9W3M4</accession>
<organism evidence="1">
    <name type="scientific">Anguilla anguilla</name>
    <name type="common">European freshwater eel</name>
    <name type="synonym">Muraena anguilla</name>
    <dbReference type="NCBI Taxonomy" id="7936"/>
    <lineage>
        <taxon>Eukaryota</taxon>
        <taxon>Metazoa</taxon>
        <taxon>Chordata</taxon>
        <taxon>Craniata</taxon>
        <taxon>Vertebrata</taxon>
        <taxon>Euteleostomi</taxon>
        <taxon>Actinopterygii</taxon>
        <taxon>Neopterygii</taxon>
        <taxon>Teleostei</taxon>
        <taxon>Anguilliformes</taxon>
        <taxon>Anguillidae</taxon>
        <taxon>Anguilla</taxon>
    </lineage>
</organism>
<dbReference type="AlphaFoldDB" id="A0A0E9W3M4"/>
<protein>
    <submittedName>
        <fullName evidence="1">Uncharacterized protein</fullName>
    </submittedName>
</protein>